<gene>
    <name evidence="3" type="ORF">CEE69_11605</name>
</gene>
<dbReference type="Proteomes" id="UP000225740">
    <property type="component" value="Unassembled WGS sequence"/>
</dbReference>
<dbReference type="EMBL" id="NIZW01000008">
    <property type="protein sequence ID" value="PHQ35065.1"/>
    <property type="molecule type" value="Genomic_DNA"/>
</dbReference>
<reference evidence="3 4" key="1">
    <citation type="submission" date="2017-06" db="EMBL/GenBank/DDBJ databases">
        <title>Description of Rhodopirellula bahusiensis sp. nov.</title>
        <authorList>
            <person name="Kizina J."/>
            <person name="Harder J."/>
        </authorList>
    </citation>
    <scope>NUCLEOTIDE SEQUENCE [LARGE SCALE GENOMIC DNA]</scope>
    <source>
        <strain evidence="3 4">SWK21</strain>
    </source>
</reference>
<dbReference type="AlphaFoldDB" id="A0A2G1W7Q0"/>
<evidence type="ECO:0000313" key="4">
    <source>
        <dbReference type="Proteomes" id="UP000225740"/>
    </source>
</evidence>
<comment type="caution">
    <text evidence="3">The sequence shown here is derived from an EMBL/GenBank/DDBJ whole genome shotgun (WGS) entry which is preliminary data.</text>
</comment>
<protein>
    <recommendedName>
        <fullName evidence="5">Secreted protein</fullName>
    </recommendedName>
</protein>
<dbReference type="OrthoDB" id="9909642at2"/>
<keyword evidence="4" id="KW-1185">Reference proteome</keyword>
<sequence>MNYTPKLIRTAPLLLAVAMLASSAGCSTLPWRSKKPVETAEYQAYLDQSVSNASYEPSYQTTAVDGSTLPPPVISPSDRVAGAGGGCNDGCCH</sequence>
<proteinExistence type="predicted"/>
<name>A0A2G1W7Q0_9BACT</name>
<evidence type="ECO:0008006" key="5">
    <source>
        <dbReference type="Google" id="ProtNLM"/>
    </source>
</evidence>
<feature type="signal peptide" evidence="2">
    <location>
        <begin position="1"/>
        <end position="24"/>
    </location>
</feature>
<keyword evidence="2" id="KW-0732">Signal</keyword>
<dbReference type="RefSeq" id="WP_099260826.1">
    <property type="nucleotide sequence ID" value="NZ_NIZW01000008.1"/>
</dbReference>
<accession>A0A2G1W7Q0</accession>
<organism evidence="3 4">
    <name type="scientific">Rhodopirellula bahusiensis</name>
    <dbReference type="NCBI Taxonomy" id="2014065"/>
    <lineage>
        <taxon>Bacteria</taxon>
        <taxon>Pseudomonadati</taxon>
        <taxon>Planctomycetota</taxon>
        <taxon>Planctomycetia</taxon>
        <taxon>Pirellulales</taxon>
        <taxon>Pirellulaceae</taxon>
        <taxon>Rhodopirellula</taxon>
    </lineage>
</organism>
<evidence type="ECO:0000256" key="2">
    <source>
        <dbReference type="SAM" id="SignalP"/>
    </source>
</evidence>
<feature type="region of interest" description="Disordered" evidence="1">
    <location>
        <begin position="61"/>
        <end position="85"/>
    </location>
</feature>
<evidence type="ECO:0000256" key="1">
    <source>
        <dbReference type="SAM" id="MobiDB-lite"/>
    </source>
</evidence>
<dbReference type="PROSITE" id="PS51257">
    <property type="entry name" value="PROKAR_LIPOPROTEIN"/>
    <property type="match status" value="1"/>
</dbReference>
<feature type="chain" id="PRO_5013659564" description="Secreted protein" evidence="2">
    <location>
        <begin position="25"/>
        <end position="93"/>
    </location>
</feature>
<evidence type="ECO:0000313" key="3">
    <source>
        <dbReference type="EMBL" id="PHQ35065.1"/>
    </source>
</evidence>
<dbReference type="GeneID" id="90608792"/>